<reference evidence="13" key="1">
    <citation type="submission" date="2022-07" db="EMBL/GenBank/DDBJ databases">
        <title>Genome Sequence of Leucocoprinus birnbaumii.</title>
        <authorList>
            <person name="Buettner E."/>
        </authorList>
    </citation>
    <scope>NUCLEOTIDE SEQUENCE</scope>
    <source>
        <strain evidence="13">VT141</strain>
    </source>
</reference>
<dbReference type="AlphaFoldDB" id="A0AAD5YZC0"/>
<dbReference type="GO" id="GO:0004497">
    <property type="term" value="F:monooxygenase activity"/>
    <property type="evidence" value="ECO:0007669"/>
    <property type="project" value="UniProtKB-KW"/>
</dbReference>
<dbReference type="InterPro" id="IPR001128">
    <property type="entry name" value="Cyt_P450"/>
</dbReference>
<keyword evidence="7" id="KW-1133">Transmembrane helix</keyword>
<evidence type="ECO:0000256" key="9">
    <source>
        <dbReference type="ARBA" id="ARBA00023004"/>
    </source>
</evidence>
<evidence type="ECO:0000256" key="2">
    <source>
        <dbReference type="ARBA" id="ARBA00004167"/>
    </source>
</evidence>
<name>A0AAD5YZC0_9AGAR</name>
<evidence type="ECO:0000256" key="12">
    <source>
        <dbReference type="SAM" id="SignalP"/>
    </source>
</evidence>
<feature type="chain" id="PRO_5042068726" description="Cytochrome P450" evidence="12">
    <location>
        <begin position="18"/>
        <end position="404"/>
    </location>
</feature>
<keyword evidence="12" id="KW-0732">Signal</keyword>
<keyword evidence="8" id="KW-0560">Oxidoreductase</keyword>
<dbReference type="InterPro" id="IPR050364">
    <property type="entry name" value="Cytochrome_P450_fung"/>
</dbReference>
<dbReference type="EMBL" id="JANIEX010000082">
    <property type="protein sequence ID" value="KAJ3574063.1"/>
    <property type="molecule type" value="Genomic_DNA"/>
</dbReference>
<keyword evidence="14" id="KW-1185">Reference proteome</keyword>
<evidence type="ECO:0000256" key="11">
    <source>
        <dbReference type="ARBA" id="ARBA00023136"/>
    </source>
</evidence>
<dbReference type="Pfam" id="PF00067">
    <property type="entry name" value="p450"/>
    <property type="match status" value="1"/>
</dbReference>
<comment type="cofactor">
    <cofactor evidence="1">
        <name>heme</name>
        <dbReference type="ChEBI" id="CHEBI:30413"/>
    </cofactor>
</comment>
<dbReference type="Proteomes" id="UP001213000">
    <property type="component" value="Unassembled WGS sequence"/>
</dbReference>
<evidence type="ECO:0008006" key="15">
    <source>
        <dbReference type="Google" id="ProtNLM"/>
    </source>
</evidence>
<accession>A0AAD5YZC0</accession>
<evidence type="ECO:0000256" key="8">
    <source>
        <dbReference type="ARBA" id="ARBA00023002"/>
    </source>
</evidence>
<dbReference type="Gene3D" id="1.10.630.10">
    <property type="entry name" value="Cytochrome P450"/>
    <property type="match status" value="2"/>
</dbReference>
<keyword evidence="4" id="KW-0349">Heme</keyword>
<keyword evidence="11" id="KW-0472">Membrane</keyword>
<evidence type="ECO:0000313" key="13">
    <source>
        <dbReference type="EMBL" id="KAJ3574063.1"/>
    </source>
</evidence>
<dbReference type="SUPFAM" id="SSF48264">
    <property type="entry name" value="Cytochrome P450"/>
    <property type="match status" value="1"/>
</dbReference>
<keyword evidence="6" id="KW-0479">Metal-binding</keyword>
<dbReference type="InterPro" id="IPR036396">
    <property type="entry name" value="Cyt_P450_sf"/>
</dbReference>
<comment type="similarity">
    <text evidence="3">Belongs to the cytochrome P450 family.</text>
</comment>
<evidence type="ECO:0000256" key="3">
    <source>
        <dbReference type="ARBA" id="ARBA00010617"/>
    </source>
</evidence>
<keyword evidence="10" id="KW-0503">Monooxygenase</keyword>
<comment type="caution">
    <text evidence="13">The sequence shown here is derived from an EMBL/GenBank/DDBJ whole genome shotgun (WGS) entry which is preliminary data.</text>
</comment>
<evidence type="ECO:0000256" key="4">
    <source>
        <dbReference type="ARBA" id="ARBA00022617"/>
    </source>
</evidence>
<dbReference type="GO" id="GO:0005506">
    <property type="term" value="F:iron ion binding"/>
    <property type="evidence" value="ECO:0007669"/>
    <property type="project" value="InterPro"/>
</dbReference>
<dbReference type="PANTHER" id="PTHR46300">
    <property type="entry name" value="P450, PUTATIVE (EUROFUNG)-RELATED-RELATED"/>
    <property type="match status" value="1"/>
</dbReference>
<evidence type="ECO:0000256" key="6">
    <source>
        <dbReference type="ARBA" id="ARBA00022723"/>
    </source>
</evidence>
<evidence type="ECO:0000313" key="14">
    <source>
        <dbReference type="Proteomes" id="UP001213000"/>
    </source>
</evidence>
<keyword evidence="9" id="KW-0408">Iron</keyword>
<comment type="subcellular location">
    <subcellularLocation>
        <location evidence="2">Membrane</location>
        <topology evidence="2">Single-pass membrane protein</topology>
    </subcellularLocation>
</comment>
<evidence type="ECO:0000256" key="5">
    <source>
        <dbReference type="ARBA" id="ARBA00022692"/>
    </source>
</evidence>
<gene>
    <name evidence="13" type="ORF">NP233_g2019</name>
</gene>
<evidence type="ECO:0000256" key="7">
    <source>
        <dbReference type="ARBA" id="ARBA00022989"/>
    </source>
</evidence>
<evidence type="ECO:0000256" key="10">
    <source>
        <dbReference type="ARBA" id="ARBA00023033"/>
    </source>
</evidence>
<dbReference type="PANTHER" id="PTHR46300:SF2">
    <property type="entry name" value="CYTOCHROME P450 MONOOXYGENASE ALNH-RELATED"/>
    <property type="match status" value="1"/>
</dbReference>
<feature type="signal peptide" evidence="12">
    <location>
        <begin position="1"/>
        <end position="17"/>
    </location>
</feature>
<keyword evidence="5" id="KW-0812">Transmembrane</keyword>
<sequence>MMGNTLTLAVLSVTGLGFWLKCRNKSSLPLPLGLPADPIIGHLRLIPPEAPADKLAEWGRMYGDVIHLRVLNRDLIILNTAEVASDLTDKRSENYNDRSYFPVLEQVKEETKVNPRWQRVAYGHEINSNDDPYLKIAEDSGYALTHCGPVGATPVDLLPILQYFPSCFPGVYFAGQARIFSKYIQKLHECPFSEVRKAMAAGTAKPSFLSYDLERLHREGNETPEEFVEVKGAVAVVYCAGTDTTWANLSIFMLAMTLHPECQVRAHGEIDAHVDGSRLSEMTNRESLPFIDCILNETYRWLNAVPSGVPHKVVEDDVYRGMLIPKLGALIFANIRICPGRHLADTSHLIAIATILSLYEIKARGPDGKEIIPEIALESGFTVHPKPYECVVQTRNERARKLVK</sequence>
<protein>
    <recommendedName>
        <fullName evidence="15">Cytochrome P450</fullName>
    </recommendedName>
</protein>
<dbReference type="GO" id="GO:0020037">
    <property type="term" value="F:heme binding"/>
    <property type="evidence" value="ECO:0007669"/>
    <property type="project" value="InterPro"/>
</dbReference>
<dbReference type="GO" id="GO:0016705">
    <property type="term" value="F:oxidoreductase activity, acting on paired donors, with incorporation or reduction of molecular oxygen"/>
    <property type="evidence" value="ECO:0007669"/>
    <property type="project" value="InterPro"/>
</dbReference>
<organism evidence="13 14">
    <name type="scientific">Leucocoprinus birnbaumii</name>
    <dbReference type="NCBI Taxonomy" id="56174"/>
    <lineage>
        <taxon>Eukaryota</taxon>
        <taxon>Fungi</taxon>
        <taxon>Dikarya</taxon>
        <taxon>Basidiomycota</taxon>
        <taxon>Agaricomycotina</taxon>
        <taxon>Agaricomycetes</taxon>
        <taxon>Agaricomycetidae</taxon>
        <taxon>Agaricales</taxon>
        <taxon>Agaricineae</taxon>
        <taxon>Agaricaceae</taxon>
        <taxon>Leucocoprinus</taxon>
    </lineage>
</organism>
<evidence type="ECO:0000256" key="1">
    <source>
        <dbReference type="ARBA" id="ARBA00001971"/>
    </source>
</evidence>
<proteinExistence type="inferred from homology"/>